<accession>A0A5J5C220</accession>
<keyword evidence="1" id="KW-0472">Membrane</keyword>
<keyword evidence="1" id="KW-1133">Transmembrane helix</keyword>
<keyword evidence="1" id="KW-0812">Transmembrane</keyword>
<dbReference type="AlphaFoldDB" id="A0A5J5C220"/>
<evidence type="ECO:0000256" key="1">
    <source>
        <dbReference type="SAM" id="Phobius"/>
    </source>
</evidence>
<protein>
    <submittedName>
        <fullName evidence="2">Uncharacterized protein</fullName>
    </submittedName>
</protein>
<name>A0A5J5C220_9ASTE</name>
<dbReference type="PANTHER" id="PTHR33344">
    <property type="entry name" value="OS02G0761600 PROTEIN"/>
    <property type="match status" value="1"/>
</dbReference>
<proteinExistence type="predicted"/>
<dbReference type="Proteomes" id="UP000325577">
    <property type="component" value="Linkage Group LG0"/>
</dbReference>
<dbReference type="EMBL" id="CM018031">
    <property type="protein sequence ID" value="KAA8548894.1"/>
    <property type="molecule type" value="Genomic_DNA"/>
</dbReference>
<organism evidence="2 3">
    <name type="scientific">Nyssa sinensis</name>
    <dbReference type="NCBI Taxonomy" id="561372"/>
    <lineage>
        <taxon>Eukaryota</taxon>
        <taxon>Viridiplantae</taxon>
        <taxon>Streptophyta</taxon>
        <taxon>Embryophyta</taxon>
        <taxon>Tracheophyta</taxon>
        <taxon>Spermatophyta</taxon>
        <taxon>Magnoliopsida</taxon>
        <taxon>eudicotyledons</taxon>
        <taxon>Gunneridae</taxon>
        <taxon>Pentapetalae</taxon>
        <taxon>asterids</taxon>
        <taxon>Cornales</taxon>
        <taxon>Nyssaceae</taxon>
        <taxon>Nyssa</taxon>
    </lineage>
</organism>
<sequence length="181" mass="21675">MRMESIQQWWRARLSFRNATIVVCFFNLITVLFLLQSFFFASSNRKFATNQPNSVQLRYIKESEEIRRAMEPLELIKRVREIRARIICRTSASPTKRYKADCCRGPNVKVKQFSFQFRCRQPERWVNSLYICWLPLHTLFHSTLCSRTHMHTHTLPLDLFRKHDKSADVWFLFGSLESIHS</sequence>
<evidence type="ECO:0000313" key="3">
    <source>
        <dbReference type="Proteomes" id="UP000325577"/>
    </source>
</evidence>
<gene>
    <name evidence="2" type="ORF">F0562_000578</name>
</gene>
<dbReference type="OrthoDB" id="994207at2759"/>
<dbReference type="PANTHER" id="PTHR33344:SF7">
    <property type="entry name" value="TRANSMEMBRANE PROTEIN"/>
    <property type="match status" value="1"/>
</dbReference>
<keyword evidence="3" id="KW-1185">Reference proteome</keyword>
<reference evidence="2 3" key="1">
    <citation type="submission" date="2019-09" db="EMBL/GenBank/DDBJ databases">
        <title>A chromosome-level genome assembly of the Chinese tupelo Nyssa sinensis.</title>
        <authorList>
            <person name="Yang X."/>
            <person name="Kang M."/>
            <person name="Yang Y."/>
            <person name="Xiong H."/>
            <person name="Wang M."/>
            <person name="Zhang Z."/>
            <person name="Wang Z."/>
            <person name="Wu H."/>
            <person name="Ma T."/>
            <person name="Liu J."/>
            <person name="Xi Z."/>
        </authorList>
    </citation>
    <scope>NUCLEOTIDE SEQUENCE [LARGE SCALE GENOMIC DNA]</scope>
    <source>
        <strain evidence="2">J267</strain>
        <tissue evidence="2">Leaf</tissue>
    </source>
</reference>
<feature type="transmembrane region" description="Helical" evidence="1">
    <location>
        <begin position="21"/>
        <end position="41"/>
    </location>
</feature>
<evidence type="ECO:0000313" key="2">
    <source>
        <dbReference type="EMBL" id="KAA8548894.1"/>
    </source>
</evidence>